<dbReference type="AlphaFoldDB" id="A0A5P2G388"/>
<evidence type="ECO:0000313" key="1">
    <source>
        <dbReference type="EMBL" id="QES88282.1"/>
    </source>
</evidence>
<name>A0A5P2G388_9BACT</name>
<dbReference type="RefSeq" id="WP_131329169.1">
    <property type="nucleotide sequence ID" value="NZ_CP044016.1"/>
</dbReference>
<protein>
    <recommendedName>
        <fullName evidence="3">DUF1398 domain-containing protein</fullName>
    </recommendedName>
</protein>
<keyword evidence="2" id="KW-1185">Reference proteome</keyword>
<dbReference type="OrthoDB" id="1494631at2"/>
<organism evidence="1 2">
    <name type="scientific">Rhizosphaericola mali</name>
    <dbReference type="NCBI Taxonomy" id="2545455"/>
    <lineage>
        <taxon>Bacteria</taxon>
        <taxon>Pseudomonadati</taxon>
        <taxon>Bacteroidota</taxon>
        <taxon>Chitinophagia</taxon>
        <taxon>Chitinophagales</taxon>
        <taxon>Chitinophagaceae</taxon>
        <taxon>Rhizosphaericola</taxon>
    </lineage>
</organism>
<reference evidence="1 2" key="1">
    <citation type="submission" date="2019-09" db="EMBL/GenBank/DDBJ databases">
        <title>Complete genome sequence of Arachidicoccus sp. B3-10 isolated from apple orchard soil.</title>
        <authorList>
            <person name="Kim H.S."/>
            <person name="Han K.-I."/>
            <person name="Suh M.K."/>
            <person name="Lee K.C."/>
            <person name="Eom M.K."/>
            <person name="Kim J.-S."/>
            <person name="Kang S.W."/>
            <person name="Sin Y."/>
            <person name="Lee J.-S."/>
        </authorList>
    </citation>
    <scope>NUCLEOTIDE SEQUENCE [LARGE SCALE GENOMIC DNA]</scope>
    <source>
        <strain evidence="1 2">B3-10</strain>
    </source>
</reference>
<dbReference type="Proteomes" id="UP000292424">
    <property type="component" value="Chromosome"/>
</dbReference>
<accession>A0A5P2G388</accession>
<dbReference type="EMBL" id="CP044016">
    <property type="protein sequence ID" value="QES88282.1"/>
    <property type="molecule type" value="Genomic_DNA"/>
</dbReference>
<dbReference type="KEGG" id="arac:E0W69_006235"/>
<sequence length="118" mass="13670">MTENELKYRIKNAIVLLTDGHSFKVGDLTFGAKDNSHFSVTGWTRCNEFQYLTKNRALTELDEIKDLFHKMISVSSELTDFVKSRKIEYCFSYDYGMGGFEICSETDGQIKWITTLEK</sequence>
<gene>
    <name evidence="1" type="ORF">E0W69_006235</name>
</gene>
<evidence type="ECO:0008006" key="3">
    <source>
        <dbReference type="Google" id="ProtNLM"/>
    </source>
</evidence>
<evidence type="ECO:0000313" key="2">
    <source>
        <dbReference type="Proteomes" id="UP000292424"/>
    </source>
</evidence>
<proteinExistence type="predicted"/>